<dbReference type="PANTHER" id="PTHR46268">
    <property type="entry name" value="STRESS RESPONSE PROTEIN NHAX"/>
    <property type="match status" value="1"/>
</dbReference>
<dbReference type="PANTHER" id="PTHR46268:SF6">
    <property type="entry name" value="UNIVERSAL STRESS PROTEIN UP12"/>
    <property type="match status" value="1"/>
</dbReference>
<proteinExistence type="inferred from homology"/>
<comment type="similarity">
    <text evidence="1">Belongs to the universal stress protein A family.</text>
</comment>
<dbReference type="CDD" id="cd23659">
    <property type="entry name" value="USP_At3g01520-like"/>
    <property type="match status" value="1"/>
</dbReference>
<dbReference type="Pfam" id="PF00582">
    <property type="entry name" value="Usp"/>
    <property type="match status" value="1"/>
</dbReference>
<evidence type="ECO:0000256" key="1">
    <source>
        <dbReference type="ARBA" id="ARBA00008791"/>
    </source>
</evidence>
<feature type="domain" description="UspA" evidence="2">
    <location>
        <begin position="2"/>
        <end position="141"/>
    </location>
</feature>
<dbReference type="Gene3D" id="3.40.50.620">
    <property type="entry name" value="HUPs"/>
    <property type="match status" value="1"/>
</dbReference>
<evidence type="ECO:0000313" key="3">
    <source>
        <dbReference type="EMBL" id="MEN3070527.1"/>
    </source>
</evidence>
<name>A0ABU9Z3P2_9RHOO</name>
<dbReference type="EMBL" id="JBDIVE010000015">
    <property type="protein sequence ID" value="MEN3070527.1"/>
    <property type="molecule type" value="Genomic_DNA"/>
</dbReference>
<dbReference type="InterPro" id="IPR014729">
    <property type="entry name" value="Rossmann-like_a/b/a_fold"/>
</dbReference>
<dbReference type="InterPro" id="IPR006016">
    <property type="entry name" value="UspA"/>
</dbReference>
<protein>
    <submittedName>
        <fullName evidence="3">Universal stress protein</fullName>
    </submittedName>
</protein>
<evidence type="ECO:0000259" key="2">
    <source>
        <dbReference type="Pfam" id="PF00582"/>
    </source>
</evidence>
<reference evidence="3 4" key="1">
    <citation type="journal article" date="2018" name="Int. J. Syst. Evol. Microbiol.">
        <title>Uliginosibacterium sediminicola sp. nov., isolated from freshwater sediment.</title>
        <authorList>
            <person name="Hwang W.M."/>
            <person name="Kim S.M."/>
            <person name="Kang K."/>
            <person name="Ahn T.Y."/>
        </authorList>
    </citation>
    <scope>NUCLEOTIDE SEQUENCE [LARGE SCALE GENOMIC DNA]</scope>
    <source>
        <strain evidence="3 4">M1-21</strain>
    </source>
</reference>
<evidence type="ECO:0000313" key="4">
    <source>
        <dbReference type="Proteomes" id="UP001410394"/>
    </source>
</evidence>
<sequence>MDKILIPVDGSEVALHAVQYVIEQNRRGQLDAIFLINVQPGILSGDVKRFISQDIIDAYQREEGEKALAAAKALLDSEGLAYTARTLVGHIAESIISFAQSQQCSSIVMGGRGLGSVMGMLLGSITTKVLVLSEVPVTVVK</sequence>
<organism evidence="3 4">
    <name type="scientific">Uliginosibacterium sediminicola</name>
    <dbReference type="NCBI Taxonomy" id="2024550"/>
    <lineage>
        <taxon>Bacteria</taxon>
        <taxon>Pseudomonadati</taxon>
        <taxon>Pseudomonadota</taxon>
        <taxon>Betaproteobacteria</taxon>
        <taxon>Rhodocyclales</taxon>
        <taxon>Zoogloeaceae</taxon>
        <taxon>Uliginosibacterium</taxon>
    </lineage>
</organism>
<comment type="caution">
    <text evidence="3">The sequence shown here is derived from an EMBL/GenBank/DDBJ whole genome shotgun (WGS) entry which is preliminary data.</text>
</comment>
<dbReference type="PRINTS" id="PR01438">
    <property type="entry name" value="UNVRSLSTRESS"/>
</dbReference>
<accession>A0ABU9Z3P2</accession>
<gene>
    <name evidence="3" type="ORF">ABDB84_18735</name>
</gene>
<dbReference type="SUPFAM" id="SSF52402">
    <property type="entry name" value="Adenine nucleotide alpha hydrolases-like"/>
    <property type="match status" value="1"/>
</dbReference>
<keyword evidence="4" id="KW-1185">Reference proteome</keyword>
<dbReference type="InterPro" id="IPR006015">
    <property type="entry name" value="Universal_stress_UspA"/>
</dbReference>
<dbReference type="Proteomes" id="UP001410394">
    <property type="component" value="Unassembled WGS sequence"/>
</dbReference>
<dbReference type="RefSeq" id="WP_345921306.1">
    <property type="nucleotide sequence ID" value="NZ_JBDIVE010000015.1"/>
</dbReference>